<dbReference type="Proteomes" id="UP000749559">
    <property type="component" value="Unassembled WGS sequence"/>
</dbReference>
<dbReference type="SMART" id="SM00355">
    <property type="entry name" value="ZnF_C2H2"/>
    <property type="match status" value="12"/>
</dbReference>
<dbReference type="Gene3D" id="3.30.160.60">
    <property type="entry name" value="Classic Zinc Finger"/>
    <property type="match status" value="6"/>
</dbReference>
<evidence type="ECO:0000313" key="10">
    <source>
        <dbReference type="Proteomes" id="UP000749559"/>
    </source>
</evidence>
<feature type="region of interest" description="Disordered" evidence="6">
    <location>
        <begin position="1"/>
        <end position="78"/>
    </location>
</feature>
<protein>
    <recommendedName>
        <fullName evidence="11">PR domain zinc finger protein 10</fullName>
    </recommendedName>
</protein>
<feature type="domain" description="C2H2-type" evidence="7">
    <location>
        <begin position="938"/>
        <end position="966"/>
    </location>
</feature>
<reference evidence="9" key="1">
    <citation type="submission" date="2022-03" db="EMBL/GenBank/DDBJ databases">
        <authorList>
            <person name="Martin C."/>
        </authorList>
    </citation>
    <scope>NUCLEOTIDE SEQUENCE</scope>
</reference>
<feature type="compositionally biased region" description="Polar residues" evidence="6">
    <location>
        <begin position="65"/>
        <end position="78"/>
    </location>
</feature>
<evidence type="ECO:0008006" key="11">
    <source>
        <dbReference type="Google" id="ProtNLM"/>
    </source>
</evidence>
<feature type="domain" description="SET" evidence="8">
    <location>
        <begin position="471"/>
        <end position="585"/>
    </location>
</feature>
<dbReference type="Pfam" id="PF21549">
    <property type="entry name" value="PRDM2_PR"/>
    <property type="match status" value="1"/>
</dbReference>
<feature type="compositionally biased region" description="Basic and acidic residues" evidence="6">
    <location>
        <begin position="389"/>
        <end position="401"/>
    </location>
</feature>
<feature type="domain" description="C2H2-type" evidence="7">
    <location>
        <begin position="908"/>
        <end position="931"/>
    </location>
</feature>
<dbReference type="InterPro" id="IPR013087">
    <property type="entry name" value="Znf_C2H2_type"/>
</dbReference>
<feature type="domain" description="C2H2-type" evidence="7">
    <location>
        <begin position="1159"/>
        <end position="1187"/>
    </location>
</feature>
<feature type="region of interest" description="Disordered" evidence="6">
    <location>
        <begin position="1288"/>
        <end position="1313"/>
    </location>
</feature>
<proteinExistence type="predicted"/>
<dbReference type="PANTHER" id="PTHR24379">
    <property type="entry name" value="KRAB AND ZINC FINGER DOMAIN-CONTAINING"/>
    <property type="match status" value="1"/>
</dbReference>
<feature type="domain" description="C2H2-type" evidence="7">
    <location>
        <begin position="1053"/>
        <end position="1081"/>
    </location>
</feature>
<dbReference type="InterPro" id="IPR001214">
    <property type="entry name" value="SET_dom"/>
</dbReference>
<dbReference type="GO" id="GO:0005634">
    <property type="term" value="C:nucleus"/>
    <property type="evidence" value="ECO:0007669"/>
    <property type="project" value="TreeGrafter"/>
</dbReference>
<evidence type="ECO:0000256" key="1">
    <source>
        <dbReference type="ARBA" id="ARBA00022723"/>
    </source>
</evidence>
<dbReference type="GO" id="GO:0008270">
    <property type="term" value="F:zinc ion binding"/>
    <property type="evidence" value="ECO:0007669"/>
    <property type="project" value="UniProtKB-KW"/>
</dbReference>
<feature type="compositionally biased region" description="Polar residues" evidence="6">
    <location>
        <begin position="30"/>
        <end position="57"/>
    </location>
</feature>
<dbReference type="PROSITE" id="PS00028">
    <property type="entry name" value="ZINC_FINGER_C2H2_1"/>
    <property type="match status" value="12"/>
</dbReference>
<evidence type="ECO:0000256" key="2">
    <source>
        <dbReference type="ARBA" id="ARBA00022737"/>
    </source>
</evidence>
<keyword evidence="4" id="KW-0862">Zinc</keyword>
<dbReference type="PROSITE" id="PS50157">
    <property type="entry name" value="ZINC_FINGER_C2H2_2"/>
    <property type="match status" value="11"/>
</dbReference>
<dbReference type="InterPro" id="IPR046341">
    <property type="entry name" value="SET_dom_sf"/>
</dbReference>
<feature type="compositionally biased region" description="Low complexity" evidence="6">
    <location>
        <begin position="1303"/>
        <end position="1313"/>
    </location>
</feature>
<feature type="domain" description="C2H2-type" evidence="7">
    <location>
        <begin position="743"/>
        <end position="770"/>
    </location>
</feature>
<evidence type="ECO:0000313" key="9">
    <source>
        <dbReference type="EMBL" id="CAH1797479.1"/>
    </source>
</evidence>
<evidence type="ECO:0000259" key="8">
    <source>
        <dbReference type="PROSITE" id="PS50280"/>
    </source>
</evidence>
<keyword evidence="1" id="KW-0479">Metal-binding</keyword>
<feature type="domain" description="C2H2-type" evidence="7">
    <location>
        <begin position="814"/>
        <end position="841"/>
    </location>
</feature>
<feature type="region of interest" description="Disordered" evidence="6">
    <location>
        <begin position="346"/>
        <end position="367"/>
    </location>
</feature>
<feature type="compositionally biased region" description="Polar residues" evidence="6">
    <location>
        <begin position="1"/>
        <end position="10"/>
    </location>
</feature>
<keyword evidence="3 5" id="KW-0863">Zinc-finger</keyword>
<dbReference type="Pfam" id="PF00096">
    <property type="entry name" value="zf-C2H2"/>
    <property type="match status" value="2"/>
</dbReference>
<feature type="region of interest" description="Disordered" evidence="6">
    <location>
        <begin position="379"/>
        <end position="410"/>
    </location>
</feature>
<accession>A0A8S4PXK9</accession>
<dbReference type="SUPFAM" id="SSF82199">
    <property type="entry name" value="SET domain"/>
    <property type="match status" value="1"/>
</dbReference>
<evidence type="ECO:0000256" key="4">
    <source>
        <dbReference type="ARBA" id="ARBA00022833"/>
    </source>
</evidence>
<dbReference type="SUPFAM" id="SSF57667">
    <property type="entry name" value="beta-beta-alpha zinc fingers"/>
    <property type="match status" value="6"/>
</dbReference>
<name>A0A8S4PXK9_OWEFU</name>
<gene>
    <name evidence="9" type="ORF">OFUS_LOCUS21755</name>
</gene>
<feature type="region of interest" description="Disordered" evidence="6">
    <location>
        <begin position="639"/>
        <end position="697"/>
    </location>
</feature>
<feature type="domain" description="C2H2-type" evidence="7">
    <location>
        <begin position="994"/>
        <end position="1017"/>
    </location>
</feature>
<feature type="domain" description="C2H2-type" evidence="7">
    <location>
        <begin position="850"/>
        <end position="877"/>
    </location>
</feature>
<feature type="region of interest" description="Disordered" evidence="6">
    <location>
        <begin position="229"/>
        <end position="255"/>
    </location>
</feature>
<feature type="domain" description="C2H2-type" evidence="7">
    <location>
        <begin position="880"/>
        <end position="907"/>
    </location>
</feature>
<evidence type="ECO:0000256" key="3">
    <source>
        <dbReference type="ARBA" id="ARBA00022771"/>
    </source>
</evidence>
<sequence>MSNHFETNPRTRLKERKREVSRFQYLSMEPNEQPSQSGWPPHNQHGQPNQNEYSIQHPQPVHHASPQQGHQQPEPSIPNVFNFQVNQQIHNVTLQQLAAIEQHHYDPGPSQSNSEHIYQAVHSTFNGSSPANSFSVGMGSLGSNELQLHHGEAAGTSDHSTSGNVQSSGIDGSFVSQSKSSPRVSHIDSSNSHQRSLAVLSSASASNALSMASYLADREPSTSEATPLMKTIHDDDDDDENQEPVSSLNLDLPTHNVPQEPQIMLETYQDNCDSNEPDTTGEHLPAHFSQQDMEAESISCFPATGVADSNHHGGSVSTVELNMGQTVGEGRLIASGSLQEAELMLPQPGPHVDSTPNTSEPESALLPRKRKGKFISSMMQVQPSTSDQSNKKITDDQDKENRKKRHYTRKSARLTAEQKAEMIEYVSRPYNVNELWCDDCMRSYKDGCPTHSLQLVYDKVVLSRAWSSLPPMLLIFRLASTAELGVFAKRDIAKRTQFGPFCSDIVPSKEQLTNPNNLLLMVDREDGSSVFYDAVDENKCNWMMFVRPAKTYAEQNVVAYQHGTDIYFSAIKHIPSREELKVWYAPHYAERLGIKTHEITEADRQALKEDEKWQCFECTKKFQSSGQLMAHLAEHEDTDILSDDDNDPDVTEDSLAVSGNHSNRSSKDASEGESNNKASDSDMGVDNGVKETSSTTFQSWKKKKTSIYLNRQIKRARANTVVKRSIKSLYKKREAQESGVNEWLCTHCDLTFDNSSLLNLHTLTHAAEDVGYQESKQYDLMDHETPAGMEVTMETSESEAGGESNVVVLVASGLQCPVCHSVFESKRHLVDHVSTHAKAKPRNVDPKKPFSCLKCTKSFNSNERLIKHQGCHVSDEAKPLQCEHCKKRFVNNSALSCHLKTHSNKKYYECPLCYEGFDTNALMRSHGEAVHCMPDGSYYCQECPKSFRMFDLIKKHARVFHPRKQYACPECQKLFPRTDKLRLHMLRHSNHREFMCDLCGRQFKRKDKLKEHVARLHVNGALLPPKIAVGDKAFQKKKFEPQVLPSEFERFVYKCHTCLLGFKRRGMLVNHMAKRHPDTKLETVPELNLPILKAQKDFFCQYCEKVYKSSSKRKAHIIKNHPGAELPLMGRTRKEDETEDGVSNRTFSQTVGSVTTVPHPCELCHKQYASRAKLNQHQRMHHMGNAPAVSPRKIAPPPQTQVVSSEQNGQLQQSHAITLTNQGFVDLNQLQNAEIIVQLQQPNSDATPIQAADLLTQAMSEITQSLSDYKPQVVGVNGQAAEFHISPRIAPAPGPSQSSNNGQQIQVQTGAPGQQQQSTIDISQLGQVQFQQQQLPSHLAQIVQGVAAAGGQAAGQVVQVSSSEVEGVPVTVEATLGQNGVTYVVGGQRVWTNFNQNVRQ</sequence>
<feature type="compositionally biased region" description="Polar residues" evidence="6">
    <location>
        <begin position="157"/>
        <end position="193"/>
    </location>
</feature>
<feature type="domain" description="C2H2-type" evidence="7">
    <location>
        <begin position="966"/>
        <end position="993"/>
    </location>
</feature>
<feature type="domain" description="C2H2-type" evidence="7">
    <location>
        <begin position="613"/>
        <end position="640"/>
    </location>
</feature>
<dbReference type="PANTHER" id="PTHR24379:SF127">
    <property type="entry name" value="BLOODY FINGERS-RELATED"/>
    <property type="match status" value="1"/>
</dbReference>
<feature type="compositionally biased region" description="Polar residues" evidence="6">
    <location>
        <begin position="379"/>
        <end position="388"/>
    </location>
</feature>
<dbReference type="PROSITE" id="PS50280">
    <property type="entry name" value="SET"/>
    <property type="match status" value="1"/>
</dbReference>
<dbReference type="OrthoDB" id="3535323at2759"/>
<keyword evidence="2" id="KW-0677">Repeat</keyword>
<feature type="region of interest" description="Disordered" evidence="6">
    <location>
        <begin position="153"/>
        <end position="193"/>
    </location>
</feature>
<evidence type="ECO:0000259" key="7">
    <source>
        <dbReference type="PROSITE" id="PS50157"/>
    </source>
</evidence>
<dbReference type="GO" id="GO:0000981">
    <property type="term" value="F:DNA-binding transcription factor activity, RNA polymerase II-specific"/>
    <property type="evidence" value="ECO:0007669"/>
    <property type="project" value="TreeGrafter"/>
</dbReference>
<comment type="caution">
    <text evidence="9">The sequence shown here is derived from an EMBL/GenBank/DDBJ whole genome shotgun (WGS) entry which is preliminary data.</text>
</comment>
<keyword evidence="10" id="KW-1185">Reference proteome</keyword>
<dbReference type="EMBL" id="CAIIXF020000010">
    <property type="protein sequence ID" value="CAH1797479.1"/>
    <property type="molecule type" value="Genomic_DNA"/>
</dbReference>
<dbReference type="InterPro" id="IPR036236">
    <property type="entry name" value="Znf_C2H2_sf"/>
</dbReference>
<dbReference type="SMART" id="SM00317">
    <property type="entry name" value="SET"/>
    <property type="match status" value="1"/>
</dbReference>
<dbReference type="GO" id="GO:0000977">
    <property type="term" value="F:RNA polymerase II transcription regulatory region sequence-specific DNA binding"/>
    <property type="evidence" value="ECO:0007669"/>
    <property type="project" value="TreeGrafter"/>
</dbReference>
<organism evidence="9 10">
    <name type="scientific">Owenia fusiformis</name>
    <name type="common">Polychaete worm</name>
    <dbReference type="NCBI Taxonomy" id="6347"/>
    <lineage>
        <taxon>Eukaryota</taxon>
        <taxon>Metazoa</taxon>
        <taxon>Spiralia</taxon>
        <taxon>Lophotrochozoa</taxon>
        <taxon>Annelida</taxon>
        <taxon>Polychaeta</taxon>
        <taxon>Sedentaria</taxon>
        <taxon>Canalipalpata</taxon>
        <taxon>Sabellida</taxon>
        <taxon>Oweniida</taxon>
        <taxon>Oweniidae</taxon>
        <taxon>Owenia</taxon>
    </lineage>
</organism>
<evidence type="ECO:0000256" key="6">
    <source>
        <dbReference type="SAM" id="MobiDB-lite"/>
    </source>
</evidence>
<dbReference type="Gene3D" id="2.170.270.10">
    <property type="entry name" value="SET domain"/>
    <property type="match status" value="1"/>
</dbReference>
<evidence type="ECO:0000256" key="5">
    <source>
        <dbReference type="PROSITE-ProRule" id="PRU00042"/>
    </source>
</evidence>
<feature type="compositionally biased region" description="Acidic residues" evidence="6">
    <location>
        <begin position="639"/>
        <end position="652"/>
    </location>
</feature>